<accession>A0A429Y7A6</accession>
<evidence type="ECO:0000313" key="3">
    <source>
        <dbReference type="EMBL" id="RST77339.1"/>
    </source>
</evidence>
<name>A0A429Y7A6_9BACI</name>
<dbReference type="OrthoDB" id="2887825at2"/>
<keyword evidence="1" id="KW-0472">Membrane</keyword>
<proteinExistence type="predicted"/>
<feature type="transmembrane region" description="Helical" evidence="1">
    <location>
        <begin position="7"/>
        <end position="27"/>
    </location>
</feature>
<organism evidence="3 4">
    <name type="scientific">Siminovitchia acidinfaciens</name>
    <dbReference type="NCBI Taxonomy" id="2321395"/>
    <lineage>
        <taxon>Bacteria</taxon>
        <taxon>Bacillati</taxon>
        <taxon>Bacillota</taxon>
        <taxon>Bacilli</taxon>
        <taxon>Bacillales</taxon>
        <taxon>Bacillaceae</taxon>
        <taxon>Siminovitchia</taxon>
    </lineage>
</organism>
<sequence length="237" mass="26811">MKIGKRILIFSFVAIVVGIAAWITVAFNGLPWKEKAVAAKLENYLEEKYDQEFTLKESFYNFKDGSYGAWFYPTEDPKLEFYAEEGFAEYTYVDIYPEVLWARQLKEVVQPIAKEVYPEIEKVDTGYVTYESLDIVKGPDIPPFDKAGAMLSVRLEVEGAFSESDEQWSKVADLVEIVQGLSPAIDASFDFIDKKEGIETFITCPAKTEAEIGSVQQAKKSCSLSKYNMETDMALDD</sequence>
<reference evidence="3" key="1">
    <citation type="submission" date="2018-12" db="EMBL/GenBank/DDBJ databases">
        <authorList>
            <person name="Sun L."/>
            <person name="Chen Z."/>
        </authorList>
    </citation>
    <scope>NUCLEOTIDE SEQUENCE [LARGE SCALE GENOMIC DNA]</scope>
    <source>
        <strain evidence="3">3-2-2</strain>
    </source>
</reference>
<protein>
    <recommendedName>
        <fullName evidence="2">YfjL-like N-terminal domain-containing protein</fullName>
    </recommendedName>
</protein>
<keyword evidence="4" id="KW-1185">Reference proteome</keyword>
<evidence type="ECO:0000259" key="2">
    <source>
        <dbReference type="Pfam" id="PF25425"/>
    </source>
</evidence>
<dbReference type="EMBL" id="QYTV02000001">
    <property type="protein sequence ID" value="RST77339.1"/>
    <property type="molecule type" value="Genomic_DNA"/>
</dbReference>
<dbReference type="Pfam" id="PF25425">
    <property type="entry name" value="YfjL_N"/>
    <property type="match status" value="1"/>
</dbReference>
<evidence type="ECO:0000313" key="4">
    <source>
        <dbReference type="Proteomes" id="UP000287156"/>
    </source>
</evidence>
<dbReference type="AlphaFoldDB" id="A0A429Y7A6"/>
<feature type="domain" description="YfjL-like N-terminal" evidence="2">
    <location>
        <begin position="5"/>
        <end position="68"/>
    </location>
</feature>
<dbReference type="RefSeq" id="WP_126047246.1">
    <property type="nucleotide sequence ID" value="NZ_QYTV02000001.1"/>
</dbReference>
<keyword evidence="1" id="KW-1133">Transmembrane helix</keyword>
<evidence type="ECO:0000256" key="1">
    <source>
        <dbReference type="SAM" id="Phobius"/>
    </source>
</evidence>
<comment type="caution">
    <text evidence="3">The sequence shown here is derived from an EMBL/GenBank/DDBJ whole genome shotgun (WGS) entry which is preliminary data.</text>
</comment>
<dbReference type="Proteomes" id="UP000287156">
    <property type="component" value="Unassembled WGS sequence"/>
</dbReference>
<dbReference type="InterPro" id="IPR057359">
    <property type="entry name" value="YfjL_N"/>
</dbReference>
<keyword evidence="1" id="KW-0812">Transmembrane</keyword>
<gene>
    <name evidence="3" type="ORF">D4T97_002295</name>
</gene>